<dbReference type="AlphaFoldDB" id="A0A2W5SIJ1"/>
<comment type="caution">
    <text evidence="1">The sequence shown here is derived from an EMBL/GenBank/DDBJ whole genome shotgun (WGS) entry which is preliminary data.</text>
</comment>
<dbReference type="InterPro" id="IPR014974">
    <property type="entry name" value="DUF1833"/>
</dbReference>
<evidence type="ECO:0000313" key="2">
    <source>
        <dbReference type="Proteomes" id="UP000248887"/>
    </source>
</evidence>
<dbReference type="EMBL" id="QFQD01000030">
    <property type="protein sequence ID" value="PZQ82657.1"/>
    <property type="molecule type" value="Genomic_DNA"/>
</dbReference>
<proteinExistence type="predicted"/>
<evidence type="ECO:0008006" key="3">
    <source>
        <dbReference type="Google" id="ProtNLM"/>
    </source>
</evidence>
<sequence length="177" mass="19194">MATINAAWAEAEASCPAAYQVIETIELQHPGLVDGANNPIPIRLVIDVMPRVLGIELGAVYNPGAMVEFQPTAIQCDDPEYAEGKMPTARLRIDNVTKDLLPHLDRATEYRADLKVLIRRYRSDDLALPIYGPVELVLTDITTSGSTVEGTATIADFGDRKVPSLIYSLSAFPGLQG</sequence>
<reference evidence="1 2" key="1">
    <citation type="submission" date="2017-08" db="EMBL/GenBank/DDBJ databases">
        <title>Infants hospitalized years apart are colonized by the same room-sourced microbial strains.</title>
        <authorList>
            <person name="Brooks B."/>
            <person name="Olm M.R."/>
            <person name="Firek B.A."/>
            <person name="Baker R."/>
            <person name="Thomas B.C."/>
            <person name="Morowitz M.J."/>
            <person name="Banfield J.F."/>
        </authorList>
    </citation>
    <scope>NUCLEOTIDE SEQUENCE [LARGE SCALE GENOMIC DNA]</scope>
    <source>
        <strain evidence="1">S2_005_001_R2_27</strain>
    </source>
</reference>
<protein>
    <recommendedName>
        <fullName evidence="3">DUF1833 domain-containing protein</fullName>
    </recommendedName>
</protein>
<evidence type="ECO:0000313" key="1">
    <source>
        <dbReference type="EMBL" id="PZQ82657.1"/>
    </source>
</evidence>
<accession>A0A2W5SIJ1</accession>
<organism evidence="1 2">
    <name type="scientific">Ancylobacter novellus</name>
    <name type="common">Thiobacillus novellus</name>
    <dbReference type="NCBI Taxonomy" id="921"/>
    <lineage>
        <taxon>Bacteria</taxon>
        <taxon>Pseudomonadati</taxon>
        <taxon>Pseudomonadota</taxon>
        <taxon>Alphaproteobacteria</taxon>
        <taxon>Hyphomicrobiales</taxon>
        <taxon>Xanthobacteraceae</taxon>
        <taxon>Ancylobacter</taxon>
    </lineage>
</organism>
<dbReference type="Pfam" id="PF08875">
    <property type="entry name" value="DUF1833"/>
    <property type="match status" value="1"/>
</dbReference>
<name>A0A2W5SIJ1_ANCNO</name>
<dbReference type="Proteomes" id="UP000248887">
    <property type="component" value="Unassembled WGS sequence"/>
</dbReference>
<gene>
    <name evidence="1" type="ORF">DI549_10775</name>
</gene>